<comment type="subcellular location">
    <subcellularLocation>
        <location evidence="1 9">Golgi apparatus</location>
        <location evidence="1 9">Golgi stack membrane</location>
        <topology evidence="1 9">Single-pass type II membrane protein</topology>
    </subcellularLocation>
</comment>
<comment type="caution">
    <text evidence="11">The sequence shown here is derived from an EMBL/GenBank/DDBJ whole genome shotgun (WGS) entry which is preliminary data.</text>
</comment>
<dbReference type="InterPro" id="IPR051227">
    <property type="entry name" value="CS_glycosyltransferase"/>
</dbReference>
<gene>
    <name evidence="11" type="ORF">PEVE_00010957</name>
</gene>
<sequence length="624" mass="72239">MQLWRSKRKLVFVTLLIVTVVYVGFIVHKRDKPRRGSEVPIFPPLISHQRAGSLNVDIWEDICGHKMQSLKHFPLFPHWPSTRLRTSDLQLHFRPEFENFGLRIFGYLSPIESGLYSFHVDTSETSELWLSPDSKPENSVLIANTTAGIASELDSNRNGISLLAGKHYFLEVLLKHGKHEKGKLHHLEVKWKLFPGRGNDMRKIPSDVFVHDRFGQLDGKTNAVLPMHTKRPDPSFATDNLQHRSEMYLLPFISESDSKDLFPPCDYNPSYLMKGPLKRYGAIWEMHYTSIYPFDYSDVLDKEKDFVSFGNDKLDEVIAEAVASQVWIQLKKKQPGKYSFVQILNVEENRDPGTGYRYLVEMELKEILSGKSVRFSEYVYRTWGAQALCTPVGVTWNKSAVVNILLTTGNNQGRWILHFLENMARIYHRTKDANFNVVIVNFDSKDIDIDNALKKAVIPSYQYTNTKGDFSRALGLQKAAEMVIDPNSILFAIDLHLDIPYHFLDDVRKHSVQHKMAYSPVLVRLACGTTSTEPFGYWDFNGFGMMVLYKSDWDKIGGMNIKEFKDKWGGEDWEFVDRLLEAGMEVERLKMLHFFHHFHSTKGMWNRRSKQTNPKSNSNTYWYE</sequence>
<evidence type="ECO:0000256" key="6">
    <source>
        <dbReference type="ARBA" id="ARBA00022989"/>
    </source>
</evidence>
<accession>A0ABN8RI47</accession>
<comment type="similarity">
    <text evidence="2 9">Belongs to the chondroitin N-acetylgalactosaminyltransferase family.</text>
</comment>
<keyword evidence="5 9" id="KW-0735">Signal-anchor</keyword>
<evidence type="ECO:0000313" key="12">
    <source>
        <dbReference type="Proteomes" id="UP001159427"/>
    </source>
</evidence>
<evidence type="ECO:0000256" key="8">
    <source>
        <dbReference type="ARBA" id="ARBA00023136"/>
    </source>
</evidence>
<evidence type="ECO:0000313" key="11">
    <source>
        <dbReference type="EMBL" id="CAH3177007.1"/>
    </source>
</evidence>
<evidence type="ECO:0000256" key="4">
    <source>
        <dbReference type="ARBA" id="ARBA00022692"/>
    </source>
</evidence>
<dbReference type="InterPro" id="IPR011658">
    <property type="entry name" value="PA14_dom"/>
</dbReference>
<evidence type="ECO:0000259" key="10">
    <source>
        <dbReference type="PROSITE" id="PS51820"/>
    </source>
</evidence>
<reference evidence="11 12" key="1">
    <citation type="submission" date="2022-05" db="EMBL/GenBank/DDBJ databases">
        <authorList>
            <consortium name="Genoscope - CEA"/>
            <person name="William W."/>
        </authorList>
    </citation>
    <scope>NUCLEOTIDE SEQUENCE [LARGE SCALE GENOMIC DNA]</scope>
</reference>
<evidence type="ECO:0000256" key="9">
    <source>
        <dbReference type="RuleBase" id="RU364016"/>
    </source>
</evidence>
<evidence type="ECO:0000256" key="1">
    <source>
        <dbReference type="ARBA" id="ARBA00004447"/>
    </source>
</evidence>
<dbReference type="Pfam" id="PF07691">
    <property type="entry name" value="PA14"/>
    <property type="match status" value="1"/>
</dbReference>
<dbReference type="Pfam" id="PF05679">
    <property type="entry name" value="CHGN"/>
    <property type="match status" value="1"/>
</dbReference>
<dbReference type="PANTHER" id="PTHR12369">
    <property type="entry name" value="CHONDROITIN SYNTHASE"/>
    <property type="match status" value="1"/>
</dbReference>
<dbReference type="PANTHER" id="PTHR12369:SF5">
    <property type="entry name" value="HEXOSYLTRANSFERASE"/>
    <property type="match status" value="1"/>
</dbReference>
<evidence type="ECO:0000256" key="5">
    <source>
        <dbReference type="ARBA" id="ARBA00022968"/>
    </source>
</evidence>
<dbReference type="EMBL" id="CALNXI010001785">
    <property type="protein sequence ID" value="CAH3177007.1"/>
    <property type="molecule type" value="Genomic_DNA"/>
</dbReference>
<proteinExistence type="inferred from homology"/>
<evidence type="ECO:0000256" key="2">
    <source>
        <dbReference type="ARBA" id="ARBA00009239"/>
    </source>
</evidence>
<keyword evidence="6" id="KW-1133">Transmembrane helix</keyword>
<name>A0ABN8RI47_9CNID</name>
<dbReference type="SUPFAM" id="SSF53448">
    <property type="entry name" value="Nucleotide-diphospho-sugar transferases"/>
    <property type="match status" value="1"/>
</dbReference>
<dbReference type="Proteomes" id="UP001159427">
    <property type="component" value="Unassembled WGS sequence"/>
</dbReference>
<keyword evidence="7 9" id="KW-0333">Golgi apparatus</keyword>
<evidence type="ECO:0000256" key="7">
    <source>
        <dbReference type="ARBA" id="ARBA00023034"/>
    </source>
</evidence>
<dbReference type="PROSITE" id="PS51820">
    <property type="entry name" value="PA14"/>
    <property type="match status" value="1"/>
</dbReference>
<dbReference type="InterPro" id="IPR037524">
    <property type="entry name" value="PA14/GLEYA"/>
</dbReference>
<organism evidence="11 12">
    <name type="scientific">Porites evermanni</name>
    <dbReference type="NCBI Taxonomy" id="104178"/>
    <lineage>
        <taxon>Eukaryota</taxon>
        <taxon>Metazoa</taxon>
        <taxon>Cnidaria</taxon>
        <taxon>Anthozoa</taxon>
        <taxon>Hexacorallia</taxon>
        <taxon>Scleractinia</taxon>
        <taxon>Fungiina</taxon>
        <taxon>Poritidae</taxon>
        <taxon>Porites</taxon>
    </lineage>
</organism>
<evidence type="ECO:0000256" key="3">
    <source>
        <dbReference type="ARBA" id="ARBA00022679"/>
    </source>
</evidence>
<keyword evidence="12" id="KW-1185">Reference proteome</keyword>
<dbReference type="InterPro" id="IPR029044">
    <property type="entry name" value="Nucleotide-diphossugar_trans"/>
</dbReference>
<dbReference type="EC" id="2.4.1.-" evidence="9"/>
<keyword evidence="3 9" id="KW-0808">Transferase</keyword>
<dbReference type="Gene3D" id="3.90.550.10">
    <property type="entry name" value="Spore Coat Polysaccharide Biosynthesis Protein SpsA, Chain A"/>
    <property type="match status" value="1"/>
</dbReference>
<dbReference type="InterPro" id="IPR008428">
    <property type="entry name" value="Chond_GalNAc"/>
</dbReference>
<keyword evidence="8" id="KW-0472">Membrane</keyword>
<keyword evidence="4" id="KW-0812">Transmembrane</keyword>
<protein>
    <recommendedName>
        <fullName evidence="9">Hexosyltransferase</fullName>
        <ecNumber evidence="9">2.4.1.-</ecNumber>
    </recommendedName>
</protein>
<feature type="domain" description="PA14" evidence="10">
    <location>
        <begin position="49"/>
        <end position="208"/>
    </location>
</feature>